<protein>
    <submittedName>
        <fullName evidence="13">Hemolysin family protein</fullName>
    </submittedName>
</protein>
<feature type="transmembrane region" description="Helical" evidence="10">
    <location>
        <begin position="99"/>
        <end position="119"/>
    </location>
</feature>
<evidence type="ECO:0000256" key="2">
    <source>
        <dbReference type="ARBA" id="ARBA00022475"/>
    </source>
</evidence>
<evidence type="ECO:0000256" key="1">
    <source>
        <dbReference type="ARBA" id="ARBA00004651"/>
    </source>
</evidence>
<dbReference type="InterPro" id="IPR002550">
    <property type="entry name" value="CNNM"/>
</dbReference>
<dbReference type="InterPro" id="IPR046342">
    <property type="entry name" value="CBS_dom_sf"/>
</dbReference>
<evidence type="ECO:0000256" key="8">
    <source>
        <dbReference type="PROSITE-ProRule" id="PRU01193"/>
    </source>
</evidence>
<keyword evidence="5 8" id="KW-1133">Transmembrane helix</keyword>
<keyword evidence="4" id="KW-0677">Repeat</keyword>
<feature type="compositionally biased region" description="Low complexity" evidence="9">
    <location>
        <begin position="254"/>
        <end position="268"/>
    </location>
</feature>
<dbReference type="EMBL" id="BAABID010000004">
    <property type="protein sequence ID" value="GAA4721196.1"/>
    <property type="molecule type" value="Genomic_DNA"/>
</dbReference>
<dbReference type="PROSITE" id="PS51371">
    <property type="entry name" value="CBS"/>
    <property type="match status" value="2"/>
</dbReference>
<dbReference type="SUPFAM" id="SSF54631">
    <property type="entry name" value="CBS-domain pair"/>
    <property type="match status" value="1"/>
</dbReference>
<comment type="subcellular location">
    <subcellularLocation>
        <location evidence="1">Cell membrane</location>
        <topology evidence="1">Multi-pass membrane protein</topology>
    </subcellularLocation>
</comment>
<reference evidence="14" key="1">
    <citation type="journal article" date="2019" name="Int. J. Syst. Evol. Microbiol.">
        <title>The Global Catalogue of Microorganisms (GCM) 10K type strain sequencing project: providing services to taxonomists for standard genome sequencing and annotation.</title>
        <authorList>
            <consortium name="The Broad Institute Genomics Platform"/>
            <consortium name="The Broad Institute Genome Sequencing Center for Infectious Disease"/>
            <person name="Wu L."/>
            <person name="Ma J."/>
        </authorList>
    </citation>
    <scope>NUCLEOTIDE SEQUENCE [LARGE SCALE GENOMIC DNA]</scope>
    <source>
        <strain evidence="14">JCM 18063</strain>
    </source>
</reference>
<keyword evidence="3 8" id="KW-0812">Transmembrane</keyword>
<proteinExistence type="predicted"/>
<dbReference type="InterPro" id="IPR000644">
    <property type="entry name" value="CBS_dom"/>
</dbReference>
<dbReference type="PANTHER" id="PTHR43099:SF5">
    <property type="entry name" value="HLYC_CORC FAMILY TRANSPORTER"/>
    <property type="match status" value="1"/>
</dbReference>
<evidence type="ECO:0000256" key="6">
    <source>
        <dbReference type="ARBA" id="ARBA00023136"/>
    </source>
</evidence>
<evidence type="ECO:0000259" key="12">
    <source>
        <dbReference type="PROSITE" id="PS51846"/>
    </source>
</evidence>
<evidence type="ECO:0000256" key="9">
    <source>
        <dbReference type="SAM" id="MobiDB-lite"/>
    </source>
</evidence>
<evidence type="ECO:0000256" key="10">
    <source>
        <dbReference type="SAM" id="Phobius"/>
    </source>
</evidence>
<keyword evidence="14" id="KW-1185">Reference proteome</keyword>
<evidence type="ECO:0000256" key="4">
    <source>
        <dbReference type="ARBA" id="ARBA00022737"/>
    </source>
</evidence>
<feature type="domain" description="CBS" evidence="11">
    <location>
        <begin position="309"/>
        <end position="365"/>
    </location>
</feature>
<dbReference type="Gene3D" id="3.10.580.10">
    <property type="entry name" value="CBS-domain"/>
    <property type="match status" value="2"/>
</dbReference>
<name>A0ABP8Y416_9MICO</name>
<dbReference type="Pfam" id="PF01595">
    <property type="entry name" value="CNNM"/>
    <property type="match status" value="1"/>
</dbReference>
<feature type="domain" description="CBS" evidence="11">
    <location>
        <begin position="220"/>
        <end position="305"/>
    </location>
</feature>
<evidence type="ECO:0000256" key="3">
    <source>
        <dbReference type="ARBA" id="ARBA00022692"/>
    </source>
</evidence>
<keyword evidence="7" id="KW-0129">CBS domain</keyword>
<dbReference type="InterPro" id="IPR044751">
    <property type="entry name" value="Ion_transp-like_CBS"/>
</dbReference>
<keyword evidence="6 8" id="KW-0472">Membrane</keyword>
<gene>
    <name evidence="13" type="ORF">GCM10023216_07910</name>
</gene>
<dbReference type="Pfam" id="PF00571">
    <property type="entry name" value="CBS"/>
    <property type="match status" value="1"/>
</dbReference>
<evidence type="ECO:0000259" key="11">
    <source>
        <dbReference type="PROSITE" id="PS51371"/>
    </source>
</evidence>
<comment type="caution">
    <text evidence="13">The sequence shown here is derived from an EMBL/GenBank/DDBJ whole genome shotgun (WGS) entry which is preliminary data.</text>
</comment>
<keyword evidence="2" id="KW-1003">Cell membrane</keyword>
<organism evidence="13 14">
    <name type="scientific">Isoptericola chiayiensis</name>
    <dbReference type="NCBI Taxonomy" id="579446"/>
    <lineage>
        <taxon>Bacteria</taxon>
        <taxon>Bacillati</taxon>
        <taxon>Actinomycetota</taxon>
        <taxon>Actinomycetes</taxon>
        <taxon>Micrococcales</taxon>
        <taxon>Promicromonosporaceae</taxon>
        <taxon>Isoptericola</taxon>
    </lineage>
</organism>
<dbReference type="PANTHER" id="PTHR43099">
    <property type="entry name" value="UPF0053 PROTEIN YRKA"/>
    <property type="match status" value="1"/>
</dbReference>
<dbReference type="CDD" id="cd04590">
    <property type="entry name" value="CBS_pair_CorC_HlyC_assoc"/>
    <property type="match status" value="1"/>
</dbReference>
<evidence type="ECO:0000256" key="7">
    <source>
        <dbReference type="PROSITE-ProRule" id="PRU00703"/>
    </source>
</evidence>
<evidence type="ECO:0000313" key="14">
    <source>
        <dbReference type="Proteomes" id="UP001500956"/>
    </source>
</evidence>
<sequence length="370" mass="39301">MSTTTALLIGLLLLVGNAFFVGAEFAVLSVRRSTIEPRAEAGEKRAKVVLWAMENVSLMLACAQLGITVCSTGLGIIAEPALAHLLEGPFEAIGIPEQLVHPVALVIALGIVVYLHVVLGEMVPKNLAVTGPEAAALWFAPPLVFIARVVRPIIVALNWVANHAIRALGVEPKDEVASAFTVEEVQSIVEHSRAEGVLEDDQGLLAGAIQFSSRTARDVMVPVADLVTLSPGASPEDVERLVAQTGYSRFPMVEPAEPAEPAGPPEAGAGRGDAGTDLDGGARLIGYLHLKDVLYATNGNRARPVPTWRVRAIATVGPDEEVEDALRAMQRSGAHLARVDEGGRTVGVVFLEDILEELVGEVRDAMQRRR</sequence>
<dbReference type="InterPro" id="IPR051676">
    <property type="entry name" value="UPF0053_domain"/>
</dbReference>
<feature type="transmembrane region" description="Helical" evidence="10">
    <location>
        <begin position="56"/>
        <end position="78"/>
    </location>
</feature>
<feature type="domain" description="CNNM transmembrane" evidence="12">
    <location>
        <begin position="1"/>
        <end position="202"/>
    </location>
</feature>
<accession>A0ABP8Y416</accession>
<evidence type="ECO:0000313" key="13">
    <source>
        <dbReference type="EMBL" id="GAA4721196.1"/>
    </source>
</evidence>
<dbReference type="Proteomes" id="UP001500956">
    <property type="component" value="Unassembled WGS sequence"/>
</dbReference>
<dbReference type="SMART" id="SM00116">
    <property type="entry name" value="CBS"/>
    <property type="match status" value="2"/>
</dbReference>
<dbReference type="RefSeq" id="WP_172148294.1">
    <property type="nucleotide sequence ID" value="NZ_BAABID010000004.1"/>
</dbReference>
<dbReference type="PROSITE" id="PS51846">
    <property type="entry name" value="CNNM"/>
    <property type="match status" value="1"/>
</dbReference>
<feature type="region of interest" description="Disordered" evidence="9">
    <location>
        <begin position="253"/>
        <end position="275"/>
    </location>
</feature>
<evidence type="ECO:0000256" key="5">
    <source>
        <dbReference type="ARBA" id="ARBA00022989"/>
    </source>
</evidence>